<name>A0A099KAW7_COLPS</name>
<protein>
    <recommendedName>
        <fullName evidence="4">Lipoprotein</fullName>
    </recommendedName>
</protein>
<sequence length="116" mass="12467">MKKLLLPIILLLASCASTSETPKEIELTGRLLGSFVSTSAGLLSGDILHIDNSESKNKVSKIANGNPKKVFVTSKDSKALDGFVGKSVRIVGDIISDHKDAFHTDFTIQVKNITKI</sequence>
<dbReference type="RefSeq" id="WP_033084498.1">
    <property type="nucleotide sequence ID" value="NZ_JQEC01000072.1"/>
</dbReference>
<keyword evidence="1" id="KW-0732">Signal</keyword>
<proteinExistence type="predicted"/>
<evidence type="ECO:0000256" key="1">
    <source>
        <dbReference type="SAM" id="SignalP"/>
    </source>
</evidence>
<gene>
    <name evidence="2" type="ORF">GAB14E_4600</name>
</gene>
<evidence type="ECO:0000313" key="2">
    <source>
        <dbReference type="EMBL" id="KGJ87445.1"/>
    </source>
</evidence>
<feature type="signal peptide" evidence="1">
    <location>
        <begin position="1"/>
        <end position="19"/>
    </location>
</feature>
<dbReference type="Proteomes" id="UP000029868">
    <property type="component" value="Unassembled WGS sequence"/>
</dbReference>
<dbReference type="OrthoDB" id="9892843at2"/>
<organism evidence="2 3">
    <name type="scientific">Colwellia psychrerythraea</name>
    <name type="common">Vibrio psychroerythus</name>
    <dbReference type="NCBI Taxonomy" id="28229"/>
    <lineage>
        <taxon>Bacteria</taxon>
        <taxon>Pseudomonadati</taxon>
        <taxon>Pseudomonadota</taxon>
        <taxon>Gammaproteobacteria</taxon>
        <taxon>Alteromonadales</taxon>
        <taxon>Colwelliaceae</taxon>
        <taxon>Colwellia</taxon>
    </lineage>
</organism>
<dbReference type="PROSITE" id="PS51257">
    <property type="entry name" value="PROKAR_LIPOPROTEIN"/>
    <property type="match status" value="1"/>
</dbReference>
<dbReference type="AlphaFoldDB" id="A0A099KAW7"/>
<accession>A0A099KAW7</accession>
<reference evidence="2 3" key="1">
    <citation type="submission" date="2014-08" db="EMBL/GenBank/DDBJ databases">
        <title>Genomic and Phenotypic Diversity of Colwellia psychrerythraea strains from Disparate Marine Basins.</title>
        <authorList>
            <person name="Techtmann S.M."/>
            <person name="Stelling S.C."/>
            <person name="Utturkar S.M."/>
            <person name="Alshibli N."/>
            <person name="Harris A."/>
            <person name="Brown S.D."/>
            <person name="Hazen T.C."/>
        </authorList>
    </citation>
    <scope>NUCLEOTIDE SEQUENCE [LARGE SCALE GENOMIC DNA]</scope>
    <source>
        <strain evidence="2 3">GAB14E</strain>
    </source>
</reference>
<evidence type="ECO:0008006" key="4">
    <source>
        <dbReference type="Google" id="ProtNLM"/>
    </source>
</evidence>
<evidence type="ECO:0000313" key="3">
    <source>
        <dbReference type="Proteomes" id="UP000029868"/>
    </source>
</evidence>
<feature type="chain" id="PRO_5001956631" description="Lipoprotein" evidence="1">
    <location>
        <begin position="20"/>
        <end position="116"/>
    </location>
</feature>
<dbReference type="PATRIC" id="fig|28229.3.peg.4583"/>
<comment type="caution">
    <text evidence="2">The sequence shown here is derived from an EMBL/GenBank/DDBJ whole genome shotgun (WGS) entry which is preliminary data.</text>
</comment>
<dbReference type="EMBL" id="JQEC01000072">
    <property type="protein sequence ID" value="KGJ87445.1"/>
    <property type="molecule type" value="Genomic_DNA"/>
</dbReference>